<dbReference type="PANTHER" id="PTHR42060">
    <property type="entry name" value="NHL REPEAT-CONTAINING PROTEIN-RELATED"/>
    <property type="match status" value="1"/>
</dbReference>
<organism evidence="2 3">
    <name type="scientific">Massarina eburnea CBS 473.64</name>
    <dbReference type="NCBI Taxonomy" id="1395130"/>
    <lineage>
        <taxon>Eukaryota</taxon>
        <taxon>Fungi</taxon>
        <taxon>Dikarya</taxon>
        <taxon>Ascomycota</taxon>
        <taxon>Pezizomycotina</taxon>
        <taxon>Dothideomycetes</taxon>
        <taxon>Pleosporomycetidae</taxon>
        <taxon>Pleosporales</taxon>
        <taxon>Massarineae</taxon>
        <taxon>Massarinaceae</taxon>
        <taxon>Massarina</taxon>
    </lineage>
</organism>
<dbReference type="Proteomes" id="UP000799753">
    <property type="component" value="Unassembled WGS sequence"/>
</dbReference>
<feature type="chain" id="PRO_5025589667" description="SMP-30/Gluconolactonase/LRE-like region domain-containing protein" evidence="1">
    <location>
        <begin position="19"/>
        <end position="346"/>
    </location>
</feature>
<feature type="signal peptide" evidence="1">
    <location>
        <begin position="1"/>
        <end position="18"/>
    </location>
</feature>
<dbReference type="SUPFAM" id="SSF63829">
    <property type="entry name" value="Calcium-dependent phosphotriesterase"/>
    <property type="match status" value="1"/>
</dbReference>
<name>A0A6A6RVN2_9PLEO</name>
<sequence>MRSLRSLVPLLFTASSLATNSSYSPVSHPQVVTRVVYQFPKPTWLENIATLRNGTLITGILGSSAEVHLVDPTTNTASLLHSFSGFNSVLGITELDTDIWAVITANYSPTDGPTLGSGVVWKIDLQNSDVKVDKIIELKDAGMANGLTTLNPQTLLFADSFHGNIGRVTLSPNGSATYTVALTGTNLDANPNGTMPLGANGLKYAAPFLYWTNTWESRFVRAPIDAQTGERVGEDEVLDEEQGVYDDLVVARDGKTAYVVRPYAKTLVEIALPVKKGEKAGAPRFVVGGTGSTVLPGATAATFGRGSDRGVLYVSTQGGNTGDNGEGVTLEGGKIVAVYLNGVGAC</sequence>
<evidence type="ECO:0000313" key="3">
    <source>
        <dbReference type="Proteomes" id="UP000799753"/>
    </source>
</evidence>
<keyword evidence="1" id="KW-0732">Signal</keyword>
<proteinExistence type="predicted"/>
<keyword evidence="3" id="KW-1185">Reference proteome</keyword>
<evidence type="ECO:0000256" key="1">
    <source>
        <dbReference type="SAM" id="SignalP"/>
    </source>
</evidence>
<dbReference type="EMBL" id="MU006787">
    <property type="protein sequence ID" value="KAF2639400.1"/>
    <property type="molecule type" value="Genomic_DNA"/>
</dbReference>
<reference evidence="2" key="1">
    <citation type="journal article" date="2020" name="Stud. Mycol.">
        <title>101 Dothideomycetes genomes: a test case for predicting lifestyles and emergence of pathogens.</title>
        <authorList>
            <person name="Haridas S."/>
            <person name="Albert R."/>
            <person name="Binder M."/>
            <person name="Bloem J."/>
            <person name="Labutti K."/>
            <person name="Salamov A."/>
            <person name="Andreopoulos B."/>
            <person name="Baker S."/>
            <person name="Barry K."/>
            <person name="Bills G."/>
            <person name="Bluhm B."/>
            <person name="Cannon C."/>
            <person name="Castanera R."/>
            <person name="Culley D."/>
            <person name="Daum C."/>
            <person name="Ezra D."/>
            <person name="Gonzalez J."/>
            <person name="Henrissat B."/>
            <person name="Kuo A."/>
            <person name="Liang C."/>
            <person name="Lipzen A."/>
            <person name="Lutzoni F."/>
            <person name="Magnuson J."/>
            <person name="Mondo S."/>
            <person name="Nolan M."/>
            <person name="Ohm R."/>
            <person name="Pangilinan J."/>
            <person name="Park H.-J."/>
            <person name="Ramirez L."/>
            <person name="Alfaro M."/>
            <person name="Sun H."/>
            <person name="Tritt A."/>
            <person name="Yoshinaga Y."/>
            <person name="Zwiers L.-H."/>
            <person name="Turgeon B."/>
            <person name="Goodwin S."/>
            <person name="Spatafora J."/>
            <person name="Crous P."/>
            <person name="Grigoriev I."/>
        </authorList>
    </citation>
    <scope>NUCLEOTIDE SEQUENCE</scope>
    <source>
        <strain evidence="2">CBS 473.64</strain>
    </source>
</reference>
<gene>
    <name evidence="2" type="ORF">P280DRAFT_470768</name>
</gene>
<evidence type="ECO:0000313" key="2">
    <source>
        <dbReference type="EMBL" id="KAF2639400.1"/>
    </source>
</evidence>
<dbReference type="AlphaFoldDB" id="A0A6A6RVN2"/>
<dbReference type="Gene3D" id="2.120.10.30">
    <property type="entry name" value="TolB, C-terminal domain"/>
    <property type="match status" value="1"/>
</dbReference>
<dbReference type="OrthoDB" id="9977941at2759"/>
<evidence type="ECO:0008006" key="4">
    <source>
        <dbReference type="Google" id="ProtNLM"/>
    </source>
</evidence>
<protein>
    <recommendedName>
        <fullName evidence="4">SMP-30/Gluconolactonase/LRE-like region domain-containing protein</fullName>
    </recommendedName>
</protein>
<dbReference type="InterPro" id="IPR011042">
    <property type="entry name" value="6-blade_b-propeller_TolB-like"/>
</dbReference>
<dbReference type="InterPro" id="IPR052998">
    <property type="entry name" value="Hetero-Diels-Alderase-like"/>
</dbReference>
<dbReference type="PANTHER" id="PTHR42060:SF1">
    <property type="entry name" value="NHL REPEAT-CONTAINING PROTEIN"/>
    <property type="match status" value="1"/>
</dbReference>
<accession>A0A6A6RVN2</accession>